<dbReference type="InterPro" id="IPR036867">
    <property type="entry name" value="R3H_dom_sf"/>
</dbReference>
<name>A0A382QMI9_9ZZZZ</name>
<protein>
    <recommendedName>
        <fullName evidence="1">R3H domain-containing protein</fullName>
    </recommendedName>
</protein>
<dbReference type="AlphaFoldDB" id="A0A382QMI9"/>
<dbReference type="Gene3D" id="3.30.1370.50">
    <property type="entry name" value="R3H-like domain"/>
    <property type="match status" value="1"/>
</dbReference>
<proteinExistence type="predicted"/>
<accession>A0A382QMI9</accession>
<dbReference type="InterPro" id="IPR034081">
    <property type="entry name" value="R3H_AAA"/>
</dbReference>
<feature type="non-terminal residue" evidence="2">
    <location>
        <position position="1"/>
    </location>
</feature>
<dbReference type="Pfam" id="PF01424">
    <property type="entry name" value="R3H"/>
    <property type="match status" value="1"/>
</dbReference>
<organism evidence="2">
    <name type="scientific">marine metagenome</name>
    <dbReference type="NCBI Taxonomy" id="408172"/>
    <lineage>
        <taxon>unclassified sequences</taxon>
        <taxon>metagenomes</taxon>
        <taxon>ecological metagenomes</taxon>
    </lineage>
</organism>
<dbReference type="EMBL" id="UINC01115580">
    <property type="protein sequence ID" value="SVC86714.1"/>
    <property type="molecule type" value="Genomic_DNA"/>
</dbReference>
<evidence type="ECO:0000313" key="2">
    <source>
        <dbReference type="EMBL" id="SVC86714.1"/>
    </source>
</evidence>
<dbReference type="InterPro" id="IPR058670">
    <property type="entry name" value="PTPase_dom"/>
</dbReference>
<dbReference type="Pfam" id="PF25516">
    <property type="entry name" value="PTPase"/>
    <property type="match status" value="1"/>
</dbReference>
<feature type="domain" description="R3H" evidence="1">
    <location>
        <begin position="76"/>
        <end position="140"/>
    </location>
</feature>
<sequence length="140" mass="15728">RFLDTARTLGIGAEIASSVQEADMVLTTKTHYRNRGESLHYAQEKGLPIYVLRKNTQMQMEQFLKSLSAGWGGDGRARLGDAMEETEEAVMQVIEGGPSVELTPQSSYIRRLQHQLAERYNLGSASMGREPQRRVVIFQV</sequence>
<dbReference type="PROSITE" id="PS51061">
    <property type="entry name" value="R3H"/>
    <property type="match status" value="1"/>
</dbReference>
<dbReference type="InterPro" id="IPR001374">
    <property type="entry name" value="R3H_dom"/>
</dbReference>
<reference evidence="2" key="1">
    <citation type="submission" date="2018-05" db="EMBL/GenBank/DDBJ databases">
        <authorList>
            <person name="Lanie J.A."/>
            <person name="Ng W.-L."/>
            <person name="Kazmierczak K.M."/>
            <person name="Andrzejewski T.M."/>
            <person name="Davidsen T.M."/>
            <person name="Wayne K.J."/>
            <person name="Tettelin H."/>
            <person name="Glass J.I."/>
            <person name="Rusch D."/>
            <person name="Podicherti R."/>
            <person name="Tsui H.-C.T."/>
            <person name="Winkler M.E."/>
        </authorList>
    </citation>
    <scope>NUCLEOTIDE SEQUENCE</scope>
</reference>
<dbReference type="SMART" id="SM00393">
    <property type="entry name" value="R3H"/>
    <property type="match status" value="1"/>
</dbReference>
<dbReference type="GO" id="GO:0003676">
    <property type="term" value="F:nucleic acid binding"/>
    <property type="evidence" value="ECO:0007669"/>
    <property type="project" value="InterPro"/>
</dbReference>
<evidence type="ECO:0000259" key="1">
    <source>
        <dbReference type="PROSITE" id="PS51061"/>
    </source>
</evidence>
<gene>
    <name evidence="2" type="ORF">METZ01_LOCUS339568</name>
</gene>
<dbReference type="CDD" id="cd02645">
    <property type="entry name" value="R3H_AAA"/>
    <property type="match status" value="1"/>
</dbReference>
<dbReference type="SUPFAM" id="SSF82708">
    <property type="entry name" value="R3H domain"/>
    <property type="match status" value="1"/>
</dbReference>